<organism evidence="3 4">
    <name type="scientific">Paractinoplanes hotanensis</name>
    <dbReference type="NCBI Taxonomy" id="2906497"/>
    <lineage>
        <taxon>Bacteria</taxon>
        <taxon>Bacillati</taxon>
        <taxon>Actinomycetota</taxon>
        <taxon>Actinomycetes</taxon>
        <taxon>Micromonosporales</taxon>
        <taxon>Micromonosporaceae</taxon>
        <taxon>Paractinoplanes</taxon>
    </lineage>
</organism>
<evidence type="ECO:0000313" key="4">
    <source>
        <dbReference type="Proteomes" id="UP001523216"/>
    </source>
</evidence>
<evidence type="ECO:0000313" key="3">
    <source>
        <dbReference type="EMBL" id="MCM4078999.1"/>
    </source>
</evidence>
<feature type="transmembrane region" description="Helical" evidence="2">
    <location>
        <begin position="42"/>
        <end position="60"/>
    </location>
</feature>
<keyword evidence="2" id="KW-1133">Transmembrane helix</keyword>
<name>A0ABT0XYY3_9ACTN</name>
<evidence type="ECO:0000256" key="1">
    <source>
        <dbReference type="SAM" id="MobiDB-lite"/>
    </source>
</evidence>
<dbReference type="RefSeq" id="WP_251798886.1">
    <property type="nucleotide sequence ID" value="NZ_JAMQOL010000019.1"/>
</dbReference>
<proteinExistence type="predicted"/>
<comment type="caution">
    <text evidence="3">The sequence shown here is derived from an EMBL/GenBank/DDBJ whole genome shotgun (WGS) entry which is preliminary data.</text>
</comment>
<keyword evidence="2" id="KW-0472">Membrane</keyword>
<reference evidence="3 4" key="1">
    <citation type="submission" date="2022-06" db="EMBL/GenBank/DDBJ databases">
        <title>Actinoplanes abujensis sp. nov., isolated from Nigerian arid soil.</title>
        <authorList>
            <person name="Ding P."/>
        </authorList>
    </citation>
    <scope>NUCLEOTIDE SEQUENCE [LARGE SCALE GENOMIC DNA]</scope>
    <source>
        <strain evidence="4">TRM88002</strain>
    </source>
</reference>
<dbReference type="EMBL" id="JAMQOL010000019">
    <property type="protein sequence ID" value="MCM4078999.1"/>
    <property type="molecule type" value="Genomic_DNA"/>
</dbReference>
<sequence length="105" mass="10895">MSEDRLLSPVRRPHIPAQRGPLIDLSVTPRPVARPPVTRGRLAIVAAAVFLAGAAGYTALRPVLPSFAPSSGPATPAPPSATEQASVRPDVPAAAADPIRHRGDR</sequence>
<gene>
    <name evidence="3" type="ORF">LXN57_15610</name>
</gene>
<feature type="region of interest" description="Disordered" evidence="1">
    <location>
        <begin position="1"/>
        <end position="31"/>
    </location>
</feature>
<protein>
    <submittedName>
        <fullName evidence="3">Uncharacterized protein</fullName>
    </submittedName>
</protein>
<keyword evidence="2" id="KW-0812">Transmembrane</keyword>
<accession>A0ABT0XYY3</accession>
<keyword evidence="4" id="KW-1185">Reference proteome</keyword>
<feature type="compositionally biased region" description="Low complexity" evidence="1">
    <location>
        <begin position="65"/>
        <end position="86"/>
    </location>
</feature>
<evidence type="ECO:0000256" key="2">
    <source>
        <dbReference type="SAM" id="Phobius"/>
    </source>
</evidence>
<feature type="region of interest" description="Disordered" evidence="1">
    <location>
        <begin position="65"/>
        <end position="105"/>
    </location>
</feature>
<dbReference type="Proteomes" id="UP001523216">
    <property type="component" value="Unassembled WGS sequence"/>
</dbReference>